<organism evidence="1 2">
    <name type="scientific">Eleusine coracana subsp. coracana</name>
    <dbReference type="NCBI Taxonomy" id="191504"/>
    <lineage>
        <taxon>Eukaryota</taxon>
        <taxon>Viridiplantae</taxon>
        <taxon>Streptophyta</taxon>
        <taxon>Embryophyta</taxon>
        <taxon>Tracheophyta</taxon>
        <taxon>Spermatophyta</taxon>
        <taxon>Magnoliopsida</taxon>
        <taxon>Liliopsida</taxon>
        <taxon>Poales</taxon>
        <taxon>Poaceae</taxon>
        <taxon>PACMAD clade</taxon>
        <taxon>Chloridoideae</taxon>
        <taxon>Cynodonteae</taxon>
        <taxon>Eleusininae</taxon>
        <taxon>Eleusine</taxon>
    </lineage>
</organism>
<accession>A0AAV5FQN3</accession>
<dbReference type="AlphaFoldDB" id="A0AAV5FQN3"/>
<gene>
    <name evidence="1" type="primary">gb25462</name>
    <name evidence="1" type="ORF">PR202_gb25462</name>
</gene>
<dbReference type="Proteomes" id="UP001054889">
    <property type="component" value="Unassembled WGS sequence"/>
</dbReference>
<name>A0AAV5FQN3_ELECO</name>
<comment type="caution">
    <text evidence="1">The sequence shown here is derived from an EMBL/GenBank/DDBJ whole genome shotgun (WGS) entry which is preliminary data.</text>
</comment>
<sequence length="51" mass="5724">METFKKLGLSWSSIPALHGTRHLGSGTHPSIIRRRRATMRCITDVSCRTIS</sequence>
<dbReference type="EMBL" id="BQKI01000090">
    <property type="protein sequence ID" value="GJN36586.1"/>
    <property type="molecule type" value="Genomic_DNA"/>
</dbReference>
<protein>
    <submittedName>
        <fullName evidence="1">Uncharacterized protein</fullName>
    </submittedName>
</protein>
<proteinExistence type="predicted"/>
<evidence type="ECO:0000313" key="2">
    <source>
        <dbReference type="Proteomes" id="UP001054889"/>
    </source>
</evidence>
<keyword evidence="2" id="KW-1185">Reference proteome</keyword>
<reference evidence="1" key="2">
    <citation type="submission" date="2021-12" db="EMBL/GenBank/DDBJ databases">
        <title>Resequencing data analysis of finger millet.</title>
        <authorList>
            <person name="Hatakeyama M."/>
            <person name="Aluri S."/>
            <person name="Balachadran M.T."/>
            <person name="Sivarajan S.R."/>
            <person name="Poveda L."/>
            <person name="Shimizu-Inatsugi R."/>
            <person name="Schlapbach R."/>
            <person name="Sreeman S.M."/>
            <person name="Shimizu K.K."/>
        </authorList>
    </citation>
    <scope>NUCLEOTIDE SEQUENCE</scope>
</reference>
<evidence type="ECO:0000313" key="1">
    <source>
        <dbReference type="EMBL" id="GJN36586.1"/>
    </source>
</evidence>
<reference evidence="1" key="1">
    <citation type="journal article" date="2018" name="DNA Res.">
        <title>Multiple hybrid de novo genome assembly of finger millet, an orphan allotetraploid crop.</title>
        <authorList>
            <person name="Hatakeyama M."/>
            <person name="Aluri S."/>
            <person name="Balachadran M.T."/>
            <person name="Sivarajan S.R."/>
            <person name="Patrignani A."/>
            <person name="Gruter S."/>
            <person name="Poveda L."/>
            <person name="Shimizu-Inatsugi R."/>
            <person name="Baeten J."/>
            <person name="Francoijs K.J."/>
            <person name="Nataraja K.N."/>
            <person name="Reddy Y.A.N."/>
            <person name="Phadnis S."/>
            <person name="Ravikumar R.L."/>
            <person name="Schlapbach R."/>
            <person name="Sreeman S.M."/>
            <person name="Shimizu K.K."/>
        </authorList>
    </citation>
    <scope>NUCLEOTIDE SEQUENCE</scope>
</reference>